<dbReference type="AlphaFoldDB" id="A0A3B0TJB3"/>
<proteinExistence type="predicted"/>
<feature type="domain" description="Xylose isomerase-like TIM barrel" evidence="2">
    <location>
        <begin position="21"/>
        <end position="252"/>
    </location>
</feature>
<reference evidence="3" key="1">
    <citation type="submission" date="2018-06" db="EMBL/GenBank/DDBJ databases">
        <authorList>
            <person name="Zhirakovskaya E."/>
        </authorList>
    </citation>
    <scope>NUCLEOTIDE SEQUENCE</scope>
</reference>
<keyword evidence="1 3" id="KW-0413">Isomerase</keyword>
<dbReference type="InterPro" id="IPR026040">
    <property type="entry name" value="HyI-like"/>
</dbReference>
<dbReference type="EMBL" id="UOEM01000111">
    <property type="protein sequence ID" value="VAW18068.1"/>
    <property type="molecule type" value="Genomic_DNA"/>
</dbReference>
<dbReference type="FunFam" id="3.20.20.150:FF:000007">
    <property type="entry name" value="Hydroxypyruvate isomerase"/>
    <property type="match status" value="1"/>
</dbReference>
<keyword evidence="3" id="KW-0670">Pyruvate</keyword>
<dbReference type="GO" id="GO:0046487">
    <property type="term" value="P:glyoxylate metabolic process"/>
    <property type="evidence" value="ECO:0007669"/>
    <property type="project" value="TreeGrafter"/>
</dbReference>
<organism evidence="3">
    <name type="scientific">hydrothermal vent metagenome</name>
    <dbReference type="NCBI Taxonomy" id="652676"/>
    <lineage>
        <taxon>unclassified sequences</taxon>
        <taxon>metagenomes</taxon>
        <taxon>ecological metagenomes</taxon>
    </lineage>
</organism>
<dbReference type="EC" id="5.3.1.22" evidence="3"/>
<evidence type="ECO:0000259" key="2">
    <source>
        <dbReference type="Pfam" id="PF01261"/>
    </source>
</evidence>
<dbReference type="PANTHER" id="PTHR43489">
    <property type="entry name" value="ISOMERASE"/>
    <property type="match status" value="1"/>
</dbReference>
<dbReference type="PIRSF" id="PIRSF006241">
    <property type="entry name" value="HyI"/>
    <property type="match status" value="1"/>
</dbReference>
<dbReference type="Pfam" id="PF01261">
    <property type="entry name" value="AP_endonuc_2"/>
    <property type="match status" value="1"/>
</dbReference>
<dbReference type="InterPro" id="IPR050417">
    <property type="entry name" value="Sugar_Epim/Isomerase"/>
</dbReference>
<dbReference type="PANTHER" id="PTHR43489:SF6">
    <property type="entry name" value="HYDROXYPYRUVATE ISOMERASE-RELATED"/>
    <property type="match status" value="1"/>
</dbReference>
<evidence type="ECO:0000313" key="3">
    <source>
        <dbReference type="EMBL" id="VAW18068.1"/>
    </source>
</evidence>
<dbReference type="InterPro" id="IPR036237">
    <property type="entry name" value="Xyl_isomerase-like_sf"/>
</dbReference>
<dbReference type="Gene3D" id="3.20.20.150">
    <property type="entry name" value="Divalent-metal-dependent TIM barrel enzymes"/>
    <property type="match status" value="1"/>
</dbReference>
<protein>
    <submittedName>
        <fullName evidence="3">Hydroxypyruvate isomerase</fullName>
        <ecNumber evidence="3">5.3.1.22</ecNumber>
    </submittedName>
</protein>
<dbReference type="InterPro" id="IPR013022">
    <property type="entry name" value="Xyl_isomerase-like_TIM-brl"/>
</dbReference>
<dbReference type="SUPFAM" id="SSF51658">
    <property type="entry name" value="Xylose isomerase-like"/>
    <property type="match status" value="1"/>
</dbReference>
<name>A0A3B0TJB3_9ZZZZ</name>
<gene>
    <name evidence="3" type="ORF">MNBD_ALPHA09-1952</name>
</gene>
<accession>A0A3B0TJB3</accession>
<sequence>MPKFSANLTMMFTERPLPDRFATAAAAGFEAVEVQFPYEMPAQAIAEHLAEAGLTLDLINLPPGNLAAGDRGLAVYPERRAEFEASVGTALGYAATTGAKKLHLMAGIADPDDAGARTAFLSAIALAANAAGPDRTILLEPLNGRDVPGYFLNDFDQAAAIIAELALPNVKLQFDFYHRQIIAGDVMSAFVRFQPIIGHVQFASVPDRGEPDRGELAYTRIFDMLDDLGHEGFVGAEYAPRGRTEDGLGWFQPFRNRN</sequence>
<dbReference type="GO" id="GO:0008903">
    <property type="term" value="F:hydroxypyruvate isomerase activity"/>
    <property type="evidence" value="ECO:0007669"/>
    <property type="project" value="UniProtKB-EC"/>
</dbReference>
<evidence type="ECO:0000256" key="1">
    <source>
        <dbReference type="ARBA" id="ARBA00023235"/>
    </source>
</evidence>